<protein>
    <submittedName>
        <fullName evidence="1">Domain of uncharacterized function (DUF1871)</fullName>
    </submittedName>
</protein>
<evidence type="ECO:0000313" key="2">
    <source>
        <dbReference type="Proteomes" id="UP000254400"/>
    </source>
</evidence>
<name>A0A378XWD5_PAEPO</name>
<dbReference type="GeneID" id="93350546"/>
<gene>
    <name evidence="1" type="ORF">NCTC10343_01767</name>
</gene>
<proteinExistence type="predicted"/>
<dbReference type="EMBL" id="UGSC01000001">
    <property type="protein sequence ID" value="SUA68595.1"/>
    <property type="molecule type" value="Genomic_DNA"/>
</dbReference>
<sequence>MNDDIVQMINEWNPVEIYPLLEDEYYSEIRRIHEKSKETNSVEELAEQIHLVFAQSFKKEFDKSIEECRLIAEKIINVTK</sequence>
<dbReference type="AlphaFoldDB" id="A0A378XWD5"/>
<dbReference type="InterPro" id="IPR015053">
    <property type="entry name" value="DUF1871"/>
</dbReference>
<dbReference type="InterPro" id="IPR023162">
    <property type="entry name" value="Apc36109-like_dom_sf"/>
</dbReference>
<dbReference type="Proteomes" id="UP000254400">
    <property type="component" value="Unassembled WGS sequence"/>
</dbReference>
<evidence type="ECO:0000313" key="1">
    <source>
        <dbReference type="EMBL" id="SUA68595.1"/>
    </source>
</evidence>
<dbReference type="SUPFAM" id="SSF116922">
    <property type="entry name" value="YugE-like"/>
    <property type="match status" value="1"/>
</dbReference>
<dbReference type="RefSeq" id="WP_019686813.1">
    <property type="nucleotide sequence ID" value="NZ_CP036496.1"/>
</dbReference>
<reference evidence="1 2" key="1">
    <citation type="submission" date="2018-06" db="EMBL/GenBank/DDBJ databases">
        <authorList>
            <consortium name="Pathogen Informatics"/>
            <person name="Doyle S."/>
        </authorList>
    </citation>
    <scope>NUCLEOTIDE SEQUENCE [LARGE SCALE GENOMIC DNA]</scope>
    <source>
        <strain evidence="1 2">NCTC10343</strain>
    </source>
</reference>
<dbReference type="Pfam" id="PF08958">
    <property type="entry name" value="DUF1871"/>
    <property type="match status" value="1"/>
</dbReference>
<accession>A0A378XWD5</accession>
<dbReference type="Gene3D" id="1.10.340.20">
    <property type="entry name" value="Apc36109-like domain"/>
    <property type="match status" value="1"/>
</dbReference>
<organism evidence="1 2">
    <name type="scientific">Paenibacillus polymyxa</name>
    <name type="common">Bacillus polymyxa</name>
    <dbReference type="NCBI Taxonomy" id="1406"/>
    <lineage>
        <taxon>Bacteria</taxon>
        <taxon>Bacillati</taxon>
        <taxon>Bacillota</taxon>
        <taxon>Bacilli</taxon>
        <taxon>Bacillales</taxon>
        <taxon>Paenibacillaceae</taxon>
        <taxon>Paenibacillus</taxon>
    </lineage>
</organism>